<protein>
    <submittedName>
        <fullName evidence="1">Uncharacterized protein</fullName>
    </submittedName>
</protein>
<name>A0A382GXC2_9ZZZZ</name>
<proteinExistence type="predicted"/>
<dbReference type="AlphaFoldDB" id="A0A382GXC2"/>
<sequence>VSKYFIKILIPVLIFVSFAIAGSAECWVETINGEDNFTMGDTVDFHIRVDTHGDTLVAYEFYLTFDGSVFQPLFIYQDSLPFFPVDFGLQPNQLLNGTHGDIWGEDEMLNGIPGFQLDYAKFFIGENTYLLGEGIAAHFSMVVVDIPNNQSQSTEIIFDNDADNSRVTSYYLINTTTRAYFNATVFDTVSVQGYTISPSVRDTLILPGNSLTIDLDEHFNSEEFNSSEAVWFLSNTQGPNSTTAEIDENTNILTINTGPEDHGYLETEISLNILGYALIFTQMCSVEINHPIRFVENLPTIYPYEDDTLYISTDVLFIDENDSGLEITVWDSITTYEIGEDGISIYSPVYLSYLGNDTISIHIADDWYGLANTKLYIRESLGRTIDTILSIDVININDPPILDFFGVSGDPAFGDTLILFHDIPDTIALKTFVTDIDNSEFTWTFE</sequence>
<gene>
    <name evidence="1" type="ORF">METZ01_LOCUS232418</name>
</gene>
<feature type="non-terminal residue" evidence="1">
    <location>
        <position position="446"/>
    </location>
</feature>
<evidence type="ECO:0000313" key="1">
    <source>
        <dbReference type="EMBL" id="SVB79564.1"/>
    </source>
</evidence>
<feature type="non-terminal residue" evidence="1">
    <location>
        <position position="1"/>
    </location>
</feature>
<accession>A0A382GXC2</accession>
<reference evidence="1" key="1">
    <citation type="submission" date="2018-05" db="EMBL/GenBank/DDBJ databases">
        <authorList>
            <person name="Lanie J.A."/>
            <person name="Ng W.-L."/>
            <person name="Kazmierczak K.M."/>
            <person name="Andrzejewski T.M."/>
            <person name="Davidsen T.M."/>
            <person name="Wayne K.J."/>
            <person name="Tettelin H."/>
            <person name="Glass J.I."/>
            <person name="Rusch D."/>
            <person name="Podicherti R."/>
            <person name="Tsui H.-C.T."/>
            <person name="Winkler M.E."/>
        </authorList>
    </citation>
    <scope>NUCLEOTIDE SEQUENCE</scope>
</reference>
<dbReference type="EMBL" id="UINC01057904">
    <property type="protein sequence ID" value="SVB79564.1"/>
    <property type="molecule type" value="Genomic_DNA"/>
</dbReference>
<organism evidence="1">
    <name type="scientific">marine metagenome</name>
    <dbReference type="NCBI Taxonomy" id="408172"/>
    <lineage>
        <taxon>unclassified sequences</taxon>
        <taxon>metagenomes</taxon>
        <taxon>ecological metagenomes</taxon>
    </lineage>
</organism>